<dbReference type="AlphaFoldDB" id="A0A3P7P8X7"/>
<dbReference type="Proteomes" id="UP000281553">
    <property type="component" value="Unassembled WGS sequence"/>
</dbReference>
<dbReference type="SUPFAM" id="SSF52540">
    <property type="entry name" value="P-loop containing nucleoside triphosphate hydrolases"/>
    <property type="match status" value="2"/>
</dbReference>
<proteinExistence type="predicted"/>
<name>A0A3P7P8X7_DIBLA</name>
<dbReference type="OrthoDB" id="10339100at2759"/>
<evidence type="ECO:0008006" key="3">
    <source>
        <dbReference type="Google" id="ProtNLM"/>
    </source>
</evidence>
<evidence type="ECO:0000313" key="1">
    <source>
        <dbReference type="EMBL" id="VDN16512.1"/>
    </source>
</evidence>
<sequence>MESIAVSACPRHLREVVKSLFTDLPLRGGQVRRARQLAAEAAASKSPDIWSLSVGQKRKRSEHIGHDGGILCLIGAPGSGKTTLISALATILARPGWKPAAKEAYAPGPTFGKSRSTEKTTSKEWVSRVFVHLVLGAYTSTTKQSGLIVAIPQMTHLKTLLVQWTSRIVNELLIGSSPDLERELNKVEAELHAPAGDISDDLRLVFRFF</sequence>
<keyword evidence="2" id="KW-1185">Reference proteome</keyword>
<evidence type="ECO:0000313" key="2">
    <source>
        <dbReference type="Proteomes" id="UP000281553"/>
    </source>
</evidence>
<protein>
    <recommendedName>
        <fullName evidence="3">AAA+ ATPase domain-containing protein</fullName>
    </recommendedName>
</protein>
<accession>A0A3P7P8X7</accession>
<dbReference type="InterPro" id="IPR027417">
    <property type="entry name" value="P-loop_NTPase"/>
</dbReference>
<organism evidence="1 2">
    <name type="scientific">Dibothriocephalus latus</name>
    <name type="common">Fish tapeworm</name>
    <name type="synonym">Diphyllobothrium latum</name>
    <dbReference type="NCBI Taxonomy" id="60516"/>
    <lineage>
        <taxon>Eukaryota</taxon>
        <taxon>Metazoa</taxon>
        <taxon>Spiralia</taxon>
        <taxon>Lophotrochozoa</taxon>
        <taxon>Platyhelminthes</taxon>
        <taxon>Cestoda</taxon>
        <taxon>Eucestoda</taxon>
        <taxon>Diphyllobothriidea</taxon>
        <taxon>Diphyllobothriidae</taxon>
        <taxon>Dibothriocephalus</taxon>
    </lineage>
</organism>
<dbReference type="Gene3D" id="3.40.50.300">
    <property type="entry name" value="P-loop containing nucleotide triphosphate hydrolases"/>
    <property type="match status" value="1"/>
</dbReference>
<gene>
    <name evidence="1" type="ORF">DILT_LOCUS12343</name>
</gene>
<dbReference type="EMBL" id="UYRU01066089">
    <property type="protein sequence ID" value="VDN16512.1"/>
    <property type="molecule type" value="Genomic_DNA"/>
</dbReference>
<reference evidence="1 2" key="1">
    <citation type="submission" date="2018-11" db="EMBL/GenBank/DDBJ databases">
        <authorList>
            <consortium name="Pathogen Informatics"/>
        </authorList>
    </citation>
    <scope>NUCLEOTIDE SEQUENCE [LARGE SCALE GENOMIC DNA]</scope>
</reference>